<accession>J9GFN7</accession>
<evidence type="ECO:0000313" key="1">
    <source>
        <dbReference type="EMBL" id="EJX05749.1"/>
    </source>
</evidence>
<organism evidence="1">
    <name type="scientific">gut metagenome</name>
    <dbReference type="NCBI Taxonomy" id="749906"/>
    <lineage>
        <taxon>unclassified sequences</taxon>
        <taxon>metagenomes</taxon>
        <taxon>organismal metagenomes</taxon>
    </lineage>
</organism>
<sequence>MGSDCLTQFMQFVIHRSLVRKCVCVLCEESIFHFCRYIFKVGAILRL</sequence>
<name>J9GFN7_9ZZZZ</name>
<dbReference type="AlphaFoldDB" id="J9GFN7"/>
<protein>
    <submittedName>
        <fullName evidence="1">Uncharacterized protein</fullName>
    </submittedName>
</protein>
<dbReference type="EMBL" id="AMCI01001372">
    <property type="protein sequence ID" value="EJX05749.1"/>
    <property type="molecule type" value="Genomic_DNA"/>
</dbReference>
<proteinExistence type="predicted"/>
<comment type="caution">
    <text evidence="1">The sequence shown here is derived from an EMBL/GenBank/DDBJ whole genome shotgun (WGS) entry which is preliminary data.</text>
</comment>
<reference evidence="1" key="1">
    <citation type="journal article" date="2012" name="PLoS ONE">
        <title>Gene sets for utilization of primary and secondary nutrition supplies in the distal gut of endangered iberian lynx.</title>
        <authorList>
            <person name="Alcaide M."/>
            <person name="Messina E."/>
            <person name="Richter M."/>
            <person name="Bargiela R."/>
            <person name="Peplies J."/>
            <person name="Huws S.A."/>
            <person name="Newbold C.J."/>
            <person name="Golyshin P.N."/>
            <person name="Simon M.A."/>
            <person name="Lopez G."/>
            <person name="Yakimov M.M."/>
            <person name="Ferrer M."/>
        </authorList>
    </citation>
    <scope>NUCLEOTIDE SEQUENCE</scope>
</reference>
<gene>
    <name evidence="1" type="ORF">EVA_06144</name>
</gene>